<evidence type="ECO:0000256" key="1">
    <source>
        <dbReference type="ARBA" id="ARBA00022723"/>
    </source>
</evidence>
<dbReference type="Gene3D" id="2.10.110.10">
    <property type="entry name" value="Cysteine Rich Protein"/>
    <property type="match status" value="1"/>
</dbReference>
<evidence type="ECO:0000256" key="4">
    <source>
        <dbReference type="PROSITE-ProRule" id="PRU00125"/>
    </source>
</evidence>
<dbReference type="SUPFAM" id="SSF57716">
    <property type="entry name" value="Glucocorticoid receptor-like (DNA-binding domain)"/>
    <property type="match status" value="1"/>
</dbReference>
<organism evidence="8 9">
    <name type="scientific">Argiope bruennichi</name>
    <name type="common">Wasp spider</name>
    <name type="synonym">Aranea bruennichi</name>
    <dbReference type="NCBI Taxonomy" id="94029"/>
    <lineage>
        <taxon>Eukaryota</taxon>
        <taxon>Metazoa</taxon>
        <taxon>Ecdysozoa</taxon>
        <taxon>Arthropoda</taxon>
        <taxon>Chelicerata</taxon>
        <taxon>Arachnida</taxon>
        <taxon>Araneae</taxon>
        <taxon>Araneomorphae</taxon>
        <taxon>Entelegynae</taxon>
        <taxon>Araneoidea</taxon>
        <taxon>Araneidae</taxon>
        <taxon>Argiope</taxon>
    </lineage>
</organism>
<evidence type="ECO:0000313" key="9">
    <source>
        <dbReference type="Proteomes" id="UP000807504"/>
    </source>
</evidence>
<evidence type="ECO:0000256" key="6">
    <source>
        <dbReference type="SAM" id="MobiDB-lite"/>
    </source>
</evidence>
<dbReference type="PANTHER" id="PTHR24206">
    <property type="entry name" value="OS06G0237300 PROTEIN"/>
    <property type="match status" value="1"/>
</dbReference>
<proteinExistence type="predicted"/>
<name>A0A8T0F1U4_ARGBR</name>
<feature type="compositionally biased region" description="Basic and acidic residues" evidence="6">
    <location>
        <begin position="518"/>
        <end position="531"/>
    </location>
</feature>
<reference evidence="8" key="1">
    <citation type="journal article" date="2020" name="bioRxiv">
        <title>Chromosome-level reference genome of the European wasp spider Argiope bruennichi: a resource for studies on range expansion and evolutionary adaptation.</title>
        <authorList>
            <person name="Sheffer M.M."/>
            <person name="Hoppe A."/>
            <person name="Krehenwinkel H."/>
            <person name="Uhl G."/>
            <person name="Kuss A.W."/>
            <person name="Jensen L."/>
            <person name="Jensen C."/>
            <person name="Gillespie R.G."/>
            <person name="Hoff K.J."/>
            <person name="Prost S."/>
        </authorList>
    </citation>
    <scope>NUCLEOTIDE SEQUENCE</scope>
</reference>
<evidence type="ECO:0000259" key="7">
    <source>
        <dbReference type="PROSITE" id="PS50023"/>
    </source>
</evidence>
<evidence type="ECO:0000313" key="8">
    <source>
        <dbReference type="EMBL" id="KAF8785087.1"/>
    </source>
</evidence>
<feature type="compositionally biased region" description="Polar residues" evidence="6">
    <location>
        <begin position="549"/>
        <end position="559"/>
    </location>
</feature>
<keyword evidence="3 4" id="KW-0440">LIM domain</keyword>
<dbReference type="GO" id="GO:0046872">
    <property type="term" value="F:metal ion binding"/>
    <property type="evidence" value="ECO:0007669"/>
    <property type="project" value="UniProtKB-KW"/>
</dbReference>
<feature type="region of interest" description="Disordered" evidence="6">
    <location>
        <begin position="213"/>
        <end position="293"/>
    </location>
</feature>
<reference evidence="8" key="2">
    <citation type="submission" date="2020-06" db="EMBL/GenBank/DDBJ databases">
        <authorList>
            <person name="Sheffer M."/>
        </authorList>
    </citation>
    <scope>NUCLEOTIDE SEQUENCE</scope>
</reference>
<protein>
    <submittedName>
        <fullName evidence="8">Xin actin-binding repeat-containing protein 2</fullName>
    </submittedName>
</protein>
<keyword evidence="2 4" id="KW-0862">Zinc</keyword>
<gene>
    <name evidence="8" type="ORF">HNY73_010676</name>
</gene>
<dbReference type="EMBL" id="JABXBU010000030">
    <property type="protein sequence ID" value="KAF8785087.1"/>
    <property type="molecule type" value="Genomic_DNA"/>
</dbReference>
<feature type="compositionally biased region" description="Basic and acidic residues" evidence="6">
    <location>
        <begin position="401"/>
        <end position="413"/>
    </location>
</feature>
<evidence type="ECO:0000256" key="3">
    <source>
        <dbReference type="ARBA" id="ARBA00023038"/>
    </source>
</evidence>
<keyword evidence="9" id="KW-1185">Reference proteome</keyword>
<evidence type="ECO:0000256" key="5">
    <source>
        <dbReference type="SAM" id="Coils"/>
    </source>
</evidence>
<accession>A0A8T0F1U4</accession>
<feature type="compositionally biased region" description="Polar residues" evidence="6">
    <location>
        <begin position="242"/>
        <end position="273"/>
    </location>
</feature>
<feature type="region of interest" description="Disordered" evidence="6">
    <location>
        <begin position="518"/>
        <end position="563"/>
    </location>
</feature>
<feature type="region of interest" description="Disordered" evidence="6">
    <location>
        <begin position="723"/>
        <end position="758"/>
    </location>
</feature>
<feature type="compositionally biased region" description="Basic and acidic residues" evidence="6">
    <location>
        <begin position="441"/>
        <end position="464"/>
    </location>
</feature>
<dbReference type="Proteomes" id="UP000807504">
    <property type="component" value="Unassembled WGS sequence"/>
</dbReference>
<feature type="domain" description="LIM zinc-binding" evidence="7">
    <location>
        <begin position="1"/>
        <end position="49"/>
    </location>
</feature>
<keyword evidence="1 4" id="KW-0479">Metal-binding</keyword>
<feature type="coiled-coil region" evidence="5">
    <location>
        <begin position="124"/>
        <end position="158"/>
    </location>
</feature>
<sequence length="1164" mass="132928">MEKMETSGMRIHKNCFRCAHCSCMLRLENYTKSGRNLYCTPHFKQLFISRGNYDEGFGREQHKEKWNRSCNNTPVPRDMQENDDNELSNGFVNELVFQVLRKEVGSCAKEMALNFTEWSREAKDEFAQKRMEEMKLKNEALKQRYAEVEQDRIKAEAKDSAVTSLKISKKENIAIKKKEEILKVEREWDKGKVDQDADDWNPPKFFGYRSRMQRRNFQDRSSPKKENWRVRSANVGKDRQSYSKFKSSGPNHKYQESNNYGTSGFRNENSSFSRQKDKAHRASGGTYRSFQNSRFDFPSKKMGTVGSCSSSSGDIESGWPPSKEEMDWRCVGMSENQQKQSRVAKWVKAINTASSWNEEYNNVKGNDYYEKRSEGKPRDIVKTYGYTNEEGYFRKNQSSRDQTHLKNRERYDGLKYGPSSRGNSRARGNKTPTGERTIGGFEDKNQRDFRKRNYSDKNKFRRESDYHSNIKEKFNKTASDYSGRREDAECKPKYDFLAMKRSFTKKSTDYSDITEYEERSNKYNSEKRPFDKQSSARNYGEDKFRKSKNVQSPTISSSQDRGKKVGFDEYKNLERCPSCYPNSSRFDDQYVNNRVSERKKLNKYNTESKFKGQPGKIENESTTDYQASTASSLPAANEWSRLHPDLPVVSSVLYEEESSDDEYYFVPPRNEATVWSDYVQRYFGSFEASSSITEFGDEDAVFFSDDNEKKGFKSVDASSSATKTMEDNPEFINDDNEQKGFKSVDASSSATKTMGDNPAAIKGDYEEKCKSVDTNLCSVPYEDDPDSTWANYEQTCFDSVDNSSFAFETMKDNPKDIGDDYLQKCFESVDASSSAAETTMENNFETIMDDYKQNTLLNIERNDNQTECKCNLMKEEIDRNKVSLSLDWSTPVMTDCDTSCEKLFYENSELKSYEVCGHAVSELHDSNVDESDNIESTCRNEIEKHDAAVDCNVTIDDVLDYSNDSVEYSGDQYEGDITEVQQLISDLINITVDSCEGKNSITNGSNSSLLEISIIEDSQNTAVQSTETELSCKLHNPESSDLETTQEKINLNEISSVNIDCETSTKQAVENDKAEIVRSEVTALSSQSMTATCIKFDSESEFKSSDLVTANSQFPKRQGNGIENSSGALNLSDEGGWSTVSEDENVSGDDKNNKDGNPAKTIGC</sequence>
<dbReference type="PROSITE" id="PS50023">
    <property type="entry name" value="LIM_DOMAIN_2"/>
    <property type="match status" value="1"/>
</dbReference>
<feature type="compositionally biased region" description="Polar residues" evidence="6">
    <location>
        <begin position="1112"/>
        <end position="1129"/>
    </location>
</feature>
<feature type="region of interest" description="Disordered" evidence="6">
    <location>
        <begin position="393"/>
        <end position="464"/>
    </location>
</feature>
<feature type="compositionally biased region" description="Polar residues" evidence="6">
    <location>
        <begin position="745"/>
        <end position="754"/>
    </location>
</feature>
<evidence type="ECO:0000256" key="2">
    <source>
        <dbReference type="ARBA" id="ARBA00022833"/>
    </source>
</evidence>
<feature type="compositionally biased region" description="Basic and acidic residues" evidence="6">
    <location>
        <begin position="216"/>
        <end position="229"/>
    </location>
</feature>
<keyword evidence="5" id="KW-0175">Coiled coil</keyword>
<dbReference type="AlphaFoldDB" id="A0A8T0F1U4"/>
<comment type="caution">
    <text evidence="8">The sequence shown here is derived from an EMBL/GenBank/DDBJ whole genome shotgun (WGS) entry which is preliminary data.</text>
</comment>
<dbReference type="CDD" id="cd09358">
    <property type="entry name" value="LIM_Mical_like"/>
    <property type="match status" value="1"/>
</dbReference>
<dbReference type="InterPro" id="IPR001781">
    <property type="entry name" value="Znf_LIM"/>
</dbReference>
<feature type="region of interest" description="Disordered" evidence="6">
    <location>
        <begin position="1112"/>
        <end position="1164"/>
    </location>
</feature>